<name>A0A0K2V0V0_LEPSM</name>
<dbReference type="EMBL" id="HACA01026574">
    <property type="protein sequence ID" value="CDW43935.1"/>
    <property type="molecule type" value="Transcribed_RNA"/>
</dbReference>
<protein>
    <submittedName>
        <fullName evidence="1">Uncharacterized protein</fullName>
    </submittedName>
</protein>
<proteinExistence type="predicted"/>
<organism evidence="1">
    <name type="scientific">Lepeophtheirus salmonis</name>
    <name type="common">Salmon louse</name>
    <name type="synonym">Caligus salmonis</name>
    <dbReference type="NCBI Taxonomy" id="72036"/>
    <lineage>
        <taxon>Eukaryota</taxon>
        <taxon>Metazoa</taxon>
        <taxon>Ecdysozoa</taxon>
        <taxon>Arthropoda</taxon>
        <taxon>Crustacea</taxon>
        <taxon>Multicrustacea</taxon>
        <taxon>Hexanauplia</taxon>
        <taxon>Copepoda</taxon>
        <taxon>Siphonostomatoida</taxon>
        <taxon>Caligidae</taxon>
        <taxon>Lepeophtheirus</taxon>
    </lineage>
</organism>
<accession>A0A0K2V0V0</accession>
<sequence>MKSSSSFIRLNMKQKRGRLKPNHFHESYSLRIRTRRLIVFSYNGERIDL</sequence>
<reference evidence="1" key="1">
    <citation type="submission" date="2014-05" db="EMBL/GenBank/DDBJ databases">
        <authorList>
            <person name="Chronopoulou M."/>
        </authorList>
    </citation>
    <scope>NUCLEOTIDE SEQUENCE</scope>
    <source>
        <tissue evidence="1">Whole organism</tissue>
    </source>
</reference>
<evidence type="ECO:0000313" key="1">
    <source>
        <dbReference type="EMBL" id="CDW43935.1"/>
    </source>
</evidence>
<dbReference type="AlphaFoldDB" id="A0A0K2V0V0"/>